<dbReference type="Proteomes" id="UP000075374">
    <property type="component" value="Unassembled WGS sequence"/>
</dbReference>
<dbReference type="GO" id="GO:0046872">
    <property type="term" value="F:metal ion binding"/>
    <property type="evidence" value="ECO:0007669"/>
    <property type="project" value="UniProtKB-KW"/>
</dbReference>
<dbReference type="InterPro" id="IPR024654">
    <property type="entry name" value="Calcineurin-like_PHP_lpxH"/>
</dbReference>
<sequence length="156" mass="17046">MSMHKIGVISDTHGLLRDEVVSAFNNVDMIIHAGDIGSSDIIEKLNIKAPVVAVRGNNDKGELAKRYPKTEIVEIGGKFIYILHDINELDLDPKGSGFNVVISGHSHKPSLEEKDGILYLNPGSAGPIRFRLPVSIAYLEIYENSVEAKVVELAVK</sequence>
<proteinExistence type="inferred from homology"/>
<feature type="domain" description="Calcineurin-like phosphoesterase" evidence="3">
    <location>
        <begin position="5"/>
        <end position="142"/>
    </location>
</feature>
<dbReference type="InterPro" id="IPR000979">
    <property type="entry name" value="Phosphodiesterase_MJ0936/Vps29"/>
</dbReference>
<evidence type="ECO:0000256" key="1">
    <source>
        <dbReference type="ARBA" id="ARBA00008950"/>
    </source>
</evidence>
<keyword evidence="5" id="KW-1185">Reference proteome</keyword>
<dbReference type="RefSeq" id="WP_061858127.1">
    <property type="nucleotide sequence ID" value="NZ_LTBB01000005.1"/>
</dbReference>
<dbReference type="EC" id="3.1.4.-" evidence="2"/>
<comment type="caution">
    <text evidence="4">The sequence shown here is derived from an EMBL/GenBank/DDBJ whole genome shotgun (WGS) entry which is preliminary data.</text>
</comment>
<comment type="cofactor">
    <cofactor evidence="2">
        <name>a divalent metal cation</name>
        <dbReference type="ChEBI" id="CHEBI:60240"/>
    </cofactor>
</comment>
<dbReference type="InterPro" id="IPR029052">
    <property type="entry name" value="Metallo-depent_PP-like"/>
</dbReference>
<dbReference type="NCBIfam" id="TIGR00040">
    <property type="entry name" value="yfcE"/>
    <property type="match status" value="1"/>
</dbReference>
<evidence type="ECO:0000313" key="5">
    <source>
        <dbReference type="Proteomes" id="UP000075374"/>
    </source>
</evidence>
<name>A0A151ANB4_9CLOT</name>
<dbReference type="STRING" id="1121305.CLCOL_12590"/>
<dbReference type="AlphaFoldDB" id="A0A151ANB4"/>
<dbReference type="GO" id="GO:0016787">
    <property type="term" value="F:hydrolase activity"/>
    <property type="evidence" value="ECO:0007669"/>
    <property type="project" value="UniProtKB-UniRule"/>
</dbReference>
<comment type="similarity">
    <text evidence="1 2">Belongs to the metallophosphoesterase superfamily. YfcE family.</text>
</comment>
<dbReference type="CDD" id="cd00841">
    <property type="entry name" value="MPP_YfcE"/>
    <property type="match status" value="1"/>
</dbReference>
<dbReference type="Gene3D" id="3.60.21.10">
    <property type="match status" value="1"/>
</dbReference>
<dbReference type="Pfam" id="PF12850">
    <property type="entry name" value="Metallophos_2"/>
    <property type="match status" value="1"/>
</dbReference>
<dbReference type="SUPFAM" id="SSF56300">
    <property type="entry name" value="Metallo-dependent phosphatases"/>
    <property type="match status" value="1"/>
</dbReference>
<gene>
    <name evidence="4" type="ORF">CLCOL_12590</name>
</gene>
<protein>
    <recommendedName>
        <fullName evidence="2">Phosphoesterase</fullName>
        <ecNumber evidence="2">3.1.4.-</ecNumber>
    </recommendedName>
</protein>
<dbReference type="EMBL" id="LTBB01000005">
    <property type="protein sequence ID" value="KYH29122.1"/>
    <property type="molecule type" value="Genomic_DNA"/>
</dbReference>
<accession>A0A151ANB4</accession>
<reference evidence="4 5" key="1">
    <citation type="submission" date="2016-02" db="EMBL/GenBank/DDBJ databases">
        <title>Genome sequence of Clostridium colicanis DSM 13634.</title>
        <authorList>
            <person name="Poehlein A."/>
            <person name="Daniel R."/>
        </authorList>
    </citation>
    <scope>NUCLEOTIDE SEQUENCE [LARGE SCALE GENOMIC DNA]</scope>
    <source>
        <strain evidence="4 5">DSM 13634</strain>
    </source>
</reference>
<keyword evidence="2" id="KW-0479">Metal-binding</keyword>
<evidence type="ECO:0000313" key="4">
    <source>
        <dbReference type="EMBL" id="KYH29122.1"/>
    </source>
</evidence>
<dbReference type="InterPro" id="IPR041802">
    <property type="entry name" value="MPP_YfcE"/>
</dbReference>
<dbReference type="PANTHER" id="PTHR11124">
    <property type="entry name" value="VACUOLAR SORTING PROTEIN VPS29"/>
    <property type="match status" value="1"/>
</dbReference>
<dbReference type="PATRIC" id="fig|1121305.3.peg.1261"/>
<evidence type="ECO:0000259" key="3">
    <source>
        <dbReference type="Pfam" id="PF12850"/>
    </source>
</evidence>
<evidence type="ECO:0000256" key="2">
    <source>
        <dbReference type="RuleBase" id="RU362039"/>
    </source>
</evidence>
<organism evidence="4 5">
    <name type="scientific">Clostridium colicanis DSM 13634</name>
    <dbReference type="NCBI Taxonomy" id="1121305"/>
    <lineage>
        <taxon>Bacteria</taxon>
        <taxon>Bacillati</taxon>
        <taxon>Bacillota</taxon>
        <taxon>Clostridia</taxon>
        <taxon>Eubacteriales</taxon>
        <taxon>Clostridiaceae</taxon>
        <taxon>Clostridium</taxon>
    </lineage>
</organism>